<keyword evidence="2" id="KW-1185">Reference proteome</keyword>
<dbReference type="VEuPathDB" id="TriTrypDB:BSAL_11115"/>
<gene>
    <name evidence="1" type="ORF">BSAL_11115</name>
</gene>
<evidence type="ECO:0000313" key="1">
    <source>
        <dbReference type="EMBL" id="CUG87618.1"/>
    </source>
</evidence>
<reference evidence="2" key="1">
    <citation type="submission" date="2015-09" db="EMBL/GenBank/DDBJ databases">
        <authorList>
            <consortium name="Pathogen Informatics"/>
        </authorList>
    </citation>
    <scope>NUCLEOTIDE SEQUENCE [LARGE SCALE GENOMIC DNA]</scope>
    <source>
        <strain evidence="2">Lake Konstanz</strain>
    </source>
</reference>
<proteinExistence type="predicted"/>
<dbReference type="EMBL" id="CYKH01001552">
    <property type="protein sequence ID" value="CUG87618.1"/>
    <property type="molecule type" value="Genomic_DNA"/>
</dbReference>
<organism evidence="1 2">
    <name type="scientific">Bodo saltans</name>
    <name type="common">Flagellated protozoan</name>
    <dbReference type="NCBI Taxonomy" id="75058"/>
    <lineage>
        <taxon>Eukaryota</taxon>
        <taxon>Discoba</taxon>
        <taxon>Euglenozoa</taxon>
        <taxon>Kinetoplastea</taxon>
        <taxon>Metakinetoplastina</taxon>
        <taxon>Eubodonida</taxon>
        <taxon>Bodonidae</taxon>
        <taxon>Bodo</taxon>
    </lineage>
</organism>
<name>A0A0S4JC92_BODSA</name>
<sequence>METVSFTSTSVTRNNFQTNNVVPLVKSKTTGFIAAPDATESLPGPVMAVGGRLLCLTTKKPTELRVLDRITAKKVELSTTFNIAVAASLAGDSLFAVAGENSVALVETATHPDGNLSAEQKHVVTLDNNDSVRNISAIGNSSALVLTSSGRLVTVKPDGSTSSFTVPAAAKGAIIKGSVLAVHKEAALAVVPGKGAALDIVSLNSEKSILAKPWMPHGDETPTSAHVFQVRTFEGSSQETRFIVTGASNNTELRFWALSEDKNVTLVQQLTINTVADGAEDAAAAGNAITDDERIISVSSDEEYIILASRKVSSIIAVELHRQQFKPTRATDWNPNGALFVCNSFIRKVQDAKSLTLDLAAVVRTSEMISVVAFDNGRLAGASNLNNSATPAAPAAVAAASAKSTVSKWFGGNDTTAAATPSAAAATTGGSSSVIASPLPTSVSSSIAGRFSSANSSADGHYVTGQAVNAIKNQTIQFREALASIDDQIVNLQKQASAALKSLQDAKSKDDAQLAGREFALRNKSRLNAAAATTNGGPNSIAPTGSSMTVAQVELMHGLRSFVDSLAPSVREASSDTCRKLLSSTLPPAISRAMAAADSADQDVALPDIAVTKGMQAFGLAVDKIHQSQNNILKVERNGVEALSVRFMNGGDRIQRTIAASKAFMAQLKAEVSALRTDVSEANDAVRSAGTGSKSSAVAAISGGAAATVSIEKVLEEASRLAQSGKWSEAVALVERTGDLSALLHFLISVEDHAAVLVDPHTLPITLMTQVCYRLALDLRGQIGNAATRCKWIYDFMVDWDETLAACKANDAKTFALISEPLEAVLSELSGIDLRKDVDRATKNRITLCKRLLGGLQ</sequence>
<evidence type="ECO:0000313" key="2">
    <source>
        <dbReference type="Proteomes" id="UP000051952"/>
    </source>
</evidence>
<dbReference type="OrthoDB" id="21128at2759"/>
<dbReference type="AlphaFoldDB" id="A0A0S4JC92"/>
<dbReference type="OMA" id="YHHEAKL"/>
<accession>A0A0S4JC92</accession>
<protein>
    <submittedName>
        <fullName evidence="1">Uncharacterized protein</fullName>
    </submittedName>
</protein>
<dbReference type="Proteomes" id="UP000051952">
    <property type="component" value="Unassembled WGS sequence"/>
</dbReference>